<keyword evidence="1" id="KW-1133">Transmembrane helix</keyword>
<keyword evidence="1" id="KW-0472">Membrane</keyword>
<dbReference type="OrthoDB" id="3190532at2"/>
<evidence type="ECO:0000256" key="1">
    <source>
        <dbReference type="SAM" id="Phobius"/>
    </source>
</evidence>
<dbReference type="CDD" id="cd21809">
    <property type="entry name" value="ABC-2_lan_permease-like"/>
    <property type="match status" value="1"/>
</dbReference>
<comment type="caution">
    <text evidence="2">The sequence shown here is derived from an EMBL/GenBank/DDBJ whole genome shotgun (WGS) entry which is preliminary data.</text>
</comment>
<dbReference type="Pfam" id="PF12730">
    <property type="entry name" value="ABC2_membrane_4"/>
    <property type="match status" value="1"/>
</dbReference>
<keyword evidence="1" id="KW-0812">Transmembrane</keyword>
<dbReference type="AlphaFoldDB" id="A0A430B7B9"/>
<dbReference type="RefSeq" id="WP_126792257.1">
    <property type="nucleotide sequence ID" value="NZ_CP060720.1"/>
</dbReference>
<keyword evidence="3" id="KW-1185">Reference proteome</keyword>
<feature type="transmembrane region" description="Helical" evidence="1">
    <location>
        <begin position="105"/>
        <end position="130"/>
    </location>
</feature>
<evidence type="ECO:0000313" key="2">
    <source>
        <dbReference type="EMBL" id="RSU16148.1"/>
    </source>
</evidence>
<proteinExistence type="predicted"/>
<accession>A0A430B7B9</accession>
<evidence type="ECO:0000313" key="3">
    <source>
        <dbReference type="Proteomes" id="UP000288028"/>
    </source>
</evidence>
<sequence length="231" mass="26263">MGQLIKSEFQKIKRKGFWFLSFLGAFGVVSLQALNYGVRKDWLLQQNPDYWEYFLLNITSYIPIAIVLGTIILSTQISSIEEETNAWKMQVALPISKKSLYAAKFFVVLFFLIIACVLLTLFTLFLGLFLDFNQPIPVLAIIKQSFLPFLAVLPIASFQLWVAVIAKTQATPITIGVLNFLLTYSSQSLPDWAPWSWIRLPNPLINSLLGIGVGLIIFFIGQQDFYRKDVK</sequence>
<feature type="transmembrane region" description="Helical" evidence="1">
    <location>
        <begin position="54"/>
        <end position="73"/>
    </location>
</feature>
<name>A0A430B7B9_9ENTE</name>
<organism evidence="2 3">
    <name type="scientific">Vagococcus carniphilus</name>
    <dbReference type="NCBI Taxonomy" id="218144"/>
    <lineage>
        <taxon>Bacteria</taxon>
        <taxon>Bacillati</taxon>
        <taxon>Bacillota</taxon>
        <taxon>Bacilli</taxon>
        <taxon>Lactobacillales</taxon>
        <taxon>Enterococcaceae</taxon>
        <taxon>Vagococcus</taxon>
    </lineage>
</organism>
<protein>
    <submittedName>
        <fullName evidence="2">Permease</fullName>
    </submittedName>
</protein>
<dbReference type="EMBL" id="NGKB01000003">
    <property type="protein sequence ID" value="RSU16148.1"/>
    <property type="molecule type" value="Genomic_DNA"/>
</dbReference>
<dbReference type="GeneID" id="95581352"/>
<feature type="transmembrane region" description="Helical" evidence="1">
    <location>
        <begin position="160"/>
        <end position="184"/>
    </location>
</feature>
<gene>
    <name evidence="2" type="ORF">CBF28_04225</name>
</gene>
<dbReference type="Proteomes" id="UP000288028">
    <property type="component" value="Unassembled WGS sequence"/>
</dbReference>
<feature type="transmembrane region" description="Helical" evidence="1">
    <location>
        <begin position="204"/>
        <end position="221"/>
    </location>
</feature>
<reference evidence="2 3" key="1">
    <citation type="submission" date="2017-05" db="EMBL/GenBank/DDBJ databases">
        <title>Vagococcus spp. assemblies.</title>
        <authorList>
            <person name="Gulvik C.A."/>
        </authorList>
    </citation>
    <scope>NUCLEOTIDE SEQUENCE [LARGE SCALE GENOMIC DNA]</scope>
    <source>
        <strain evidence="2 3">SS1714</strain>
    </source>
</reference>
<feature type="transmembrane region" description="Helical" evidence="1">
    <location>
        <begin position="16"/>
        <end position="34"/>
    </location>
</feature>